<sequence length="353" mass="36716">MADDIGCSPEPADLAQWSLHCYCPHARQTPHALVRTGDLGRLLYAARAGASVPELRSRGIEVSEPELAQLVEFDLVAVVGDQVRTTFPVLGAETMTAMRASLRQRGAQLAERITPAVADLRAELAGRGQAGSGYAMVFGHALDGLLWTRLRAVGAVPETTLTPQRPWWNGAFWAIYPGRAASAGTNFLDCGAGTLVSVWTDDTVRDLTALATAPGVREEVAGLLAGMTESGAVGSGQAGSGVVTDGQGRQWRLRSPDGRPAIPVVGGGGPLDSIAGRIAATVADALAGDELAVARELVGAEPSVSTVVVAHELIWEITESLLAAGALAGPPAQQGERTPETLIDLLYVTTGEF</sequence>
<dbReference type="AlphaFoldDB" id="A0A895YI70"/>
<reference evidence="2" key="1">
    <citation type="submission" date="2021-02" db="EMBL/GenBank/DDBJ databases">
        <title>Natrosporangium hydrolyticum gen. nov., sp. nov, a haloalkaliphilic actinobacterium from a soda solonchak soil.</title>
        <authorList>
            <person name="Sorokin D.Y."/>
            <person name="Khijniak T.V."/>
            <person name="Zakharycheva A.P."/>
            <person name="Boueva O.V."/>
            <person name="Ariskina E.V."/>
            <person name="Hahnke R.L."/>
            <person name="Bunk B."/>
            <person name="Sproer C."/>
            <person name="Schumann P."/>
            <person name="Evtushenko L.I."/>
            <person name="Kublanov I.V."/>
        </authorList>
    </citation>
    <scope>NUCLEOTIDE SEQUENCE</scope>
    <source>
        <strain evidence="2">DSM 106523</strain>
    </source>
</reference>
<dbReference type="RefSeq" id="WP_239677410.1">
    <property type="nucleotide sequence ID" value="NZ_CP070499.1"/>
</dbReference>
<evidence type="ECO:0000313" key="3">
    <source>
        <dbReference type="Proteomes" id="UP000662857"/>
    </source>
</evidence>
<proteinExistence type="predicted"/>
<dbReference type="KEGG" id="nhy:JQS43_02355"/>
<gene>
    <name evidence="2" type="ORF">JQS43_02355</name>
</gene>
<organism evidence="2 3">
    <name type="scientific">Natronosporangium hydrolyticum</name>
    <dbReference type="NCBI Taxonomy" id="2811111"/>
    <lineage>
        <taxon>Bacteria</taxon>
        <taxon>Bacillati</taxon>
        <taxon>Actinomycetota</taxon>
        <taxon>Actinomycetes</taxon>
        <taxon>Micromonosporales</taxon>
        <taxon>Micromonosporaceae</taxon>
        <taxon>Natronosporangium</taxon>
    </lineage>
</organism>
<feature type="region of interest" description="Disordered" evidence="1">
    <location>
        <begin position="235"/>
        <end position="259"/>
    </location>
</feature>
<name>A0A895YI70_9ACTN</name>
<dbReference type="EMBL" id="CP070499">
    <property type="protein sequence ID" value="QSB15229.1"/>
    <property type="molecule type" value="Genomic_DNA"/>
</dbReference>
<accession>A0A895YI70</accession>
<evidence type="ECO:0000313" key="2">
    <source>
        <dbReference type="EMBL" id="QSB15229.1"/>
    </source>
</evidence>
<keyword evidence="3" id="KW-1185">Reference proteome</keyword>
<protein>
    <submittedName>
        <fullName evidence="2">Uncharacterized protein</fullName>
    </submittedName>
</protein>
<evidence type="ECO:0000256" key="1">
    <source>
        <dbReference type="SAM" id="MobiDB-lite"/>
    </source>
</evidence>
<dbReference type="Proteomes" id="UP000662857">
    <property type="component" value="Chromosome"/>
</dbReference>